<dbReference type="EMBL" id="PJMW01000002">
    <property type="protein sequence ID" value="PKV81205.1"/>
    <property type="molecule type" value="Genomic_DNA"/>
</dbReference>
<dbReference type="Gene3D" id="3.30.300.30">
    <property type="match status" value="1"/>
</dbReference>
<feature type="domain" description="AMP-dependent synthetase/ligase" evidence="1">
    <location>
        <begin position="140"/>
        <end position="360"/>
    </location>
</feature>
<dbReference type="OrthoDB" id="9803968at2"/>
<protein>
    <submittedName>
        <fullName evidence="3">Acyl-CoA synthetase (AMP-forming)/AMP-acid ligase II</fullName>
    </submittedName>
</protein>
<dbReference type="SUPFAM" id="SSF56801">
    <property type="entry name" value="Acetyl-CoA synthetase-like"/>
    <property type="match status" value="1"/>
</dbReference>
<proteinExistence type="predicted"/>
<dbReference type="Pfam" id="PF13193">
    <property type="entry name" value="AMP-binding_C"/>
    <property type="match status" value="1"/>
</dbReference>
<dbReference type="GO" id="GO:0016878">
    <property type="term" value="F:acid-thiol ligase activity"/>
    <property type="evidence" value="ECO:0007669"/>
    <property type="project" value="UniProtKB-ARBA"/>
</dbReference>
<evidence type="ECO:0000259" key="2">
    <source>
        <dbReference type="Pfam" id="PF13193"/>
    </source>
</evidence>
<sequence length="503" mass="53863">MTVQPFDTAGIFRDEHGVAHYADLPDSLVDMLRHTVRTWPEQEAVVEIGGERLSYRQLWDRAARVSGGLRDKGIEPGDRVAILLNAGTEWVVGFLGIVLAGAVAVPVNTRFADPEIDYVLADSAVAFSLRPNEALPQGEPYVHEGSAPTDLAAIFYTSGTTGRPKGAMTTHRNLLSTVENVRRLAHIDPDEGPTLRNLVSVPLFHVTACNSQLIPQLAIGGSTIILPQFKIQDFLRAIVDERVTSLTNTPAIYYLAFRQPDFADFDLSAVNRVAYGGAPVAPALVAEIERHFPNARLANGFGLTETSSIATYLPHEWATEHAESVGFAAPIIDLAIDAPDPVSGVGELLVRGATVVAGYWNNPAATAATFVDGWLRTGDLARIDERGLVSIADRAKDMINRGGENVYCVEVENALAGAPGIGESAVVGVPDDMMGEKVGAVVVPVAGTEFDEAAVLGYLRERLADFKVPQYFSVRAAPLPRNPGGKVVKTALRSEPFTPAGRG</sequence>
<keyword evidence="4" id="KW-1185">Reference proteome</keyword>
<dbReference type="Proteomes" id="UP000233766">
    <property type="component" value="Unassembled WGS sequence"/>
</dbReference>
<dbReference type="RefSeq" id="WP_101466979.1">
    <property type="nucleotide sequence ID" value="NZ_PJMW01000002.1"/>
</dbReference>
<dbReference type="InterPro" id="IPR020845">
    <property type="entry name" value="AMP-binding_CS"/>
</dbReference>
<comment type="caution">
    <text evidence="3">The sequence shown here is derived from an EMBL/GenBank/DDBJ whole genome shotgun (WGS) entry which is preliminary data.</text>
</comment>
<dbReference type="InterPro" id="IPR042099">
    <property type="entry name" value="ANL_N_sf"/>
</dbReference>
<accession>A0A2N3VHZ3</accession>
<dbReference type="InterPro" id="IPR025110">
    <property type="entry name" value="AMP-bd_C"/>
</dbReference>
<dbReference type="Pfam" id="PF00501">
    <property type="entry name" value="AMP-binding"/>
    <property type="match status" value="2"/>
</dbReference>
<reference evidence="3 4" key="1">
    <citation type="submission" date="2017-12" db="EMBL/GenBank/DDBJ databases">
        <title>Sequencing the genomes of 1000 Actinobacteria strains.</title>
        <authorList>
            <person name="Klenk H.-P."/>
        </authorList>
    </citation>
    <scope>NUCLEOTIDE SEQUENCE [LARGE SCALE GENOMIC DNA]</scope>
    <source>
        <strain evidence="3 4">DSM 44489</strain>
    </source>
</reference>
<dbReference type="InterPro" id="IPR000873">
    <property type="entry name" value="AMP-dep_synth/lig_dom"/>
</dbReference>
<dbReference type="PANTHER" id="PTHR43767">
    <property type="entry name" value="LONG-CHAIN-FATTY-ACID--COA LIGASE"/>
    <property type="match status" value="1"/>
</dbReference>
<dbReference type="Gene3D" id="3.40.50.12780">
    <property type="entry name" value="N-terminal domain of ligase-like"/>
    <property type="match status" value="1"/>
</dbReference>
<evidence type="ECO:0000313" key="4">
    <source>
        <dbReference type="Proteomes" id="UP000233766"/>
    </source>
</evidence>
<feature type="domain" description="AMP-dependent synthetase/ligase" evidence="1">
    <location>
        <begin position="33"/>
        <end position="129"/>
    </location>
</feature>
<dbReference type="AlphaFoldDB" id="A0A2N3VHZ3"/>
<gene>
    <name evidence="3" type="ORF">ATK86_5668</name>
</gene>
<keyword evidence="3" id="KW-0436">Ligase</keyword>
<feature type="domain" description="AMP-binding enzyme C-terminal" evidence="2">
    <location>
        <begin position="410"/>
        <end position="486"/>
    </location>
</feature>
<dbReference type="InterPro" id="IPR045851">
    <property type="entry name" value="AMP-bd_C_sf"/>
</dbReference>
<evidence type="ECO:0000259" key="1">
    <source>
        <dbReference type="Pfam" id="PF00501"/>
    </source>
</evidence>
<evidence type="ECO:0000313" key="3">
    <source>
        <dbReference type="EMBL" id="PKV81205.1"/>
    </source>
</evidence>
<dbReference type="InterPro" id="IPR050237">
    <property type="entry name" value="ATP-dep_AMP-bd_enzyme"/>
</dbReference>
<organism evidence="3 4">
    <name type="scientific">Nocardia fluminea</name>
    <dbReference type="NCBI Taxonomy" id="134984"/>
    <lineage>
        <taxon>Bacteria</taxon>
        <taxon>Bacillati</taxon>
        <taxon>Actinomycetota</taxon>
        <taxon>Actinomycetes</taxon>
        <taxon>Mycobacteriales</taxon>
        <taxon>Nocardiaceae</taxon>
        <taxon>Nocardia</taxon>
    </lineage>
</organism>
<dbReference type="PANTHER" id="PTHR43767:SF1">
    <property type="entry name" value="NONRIBOSOMAL PEPTIDE SYNTHASE PES1 (EUROFUNG)-RELATED"/>
    <property type="match status" value="1"/>
</dbReference>
<dbReference type="PROSITE" id="PS00455">
    <property type="entry name" value="AMP_BINDING"/>
    <property type="match status" value="1"/>
</dbReference>
<name>A0A2N3VHZ3_9NOCA</name>